<keyword evidence="1" id="KW-0106">Calcium</keyword>
<dbReference type="InterPro" id="IPR015919">
    <property type="entry name" value="Cadherin-like_sf"/>
</dbReference>
<dbReference type="GO" id="GO:0016020">
    <property type="term" value="C:membrane"/>
    <property type="evidence" value="ECO:0007669"/>
    <property type="project" value="InterPro"/>
</dbReference>
<dbReference type="PROSITE" id="PS50268">
    <property type="entry name" value="CADHERIN_2"/>
    <property type="match status" value="1"/>
</dbReference>
<feature type="region of interest" description="Disordered" evidence="2">
    <location>
        <begin position="273"/>
        <end position="302"/>
    </location>
</feature>
<dbReference type="GO" id="GO:0007156">
    <property type="term" value="P:homophilic cell adhesion via plasma membrane adhesion molecules"/>
    <property type="evidence" value="ECO:0007669"/>
    <property type="project" value="InterPro"/>
</dbReference>
<feature type="domain" description="Cadherin" evidence="3">
    <location>
        <begin position="113"/>
        <end position="202"/>
    </location>
</feature>
<dbReference type="GO" id="GO:0005509">
    <property type="term" value="F:calcium ion binding"/>
    <property type="evidence" value="ECO:0007669"/>
    <property type="project" value="UniProtKB-UniRule"/>
</dbReference>
<evidence type="ECO:0000259" key="3">
    <source>
        <dbReference type="PROSITE" id="PS50268"/>
    </source>
</evidence>
<accession>A0A8S4NKJ2</accession>
<feature type="non-terminal residue" evidence="4">
    <location>
        <position position="447"/>
    </location>
</feature>
<feature type="non-terminal residue" evidence="4">
    <location>
        <position position="1"/>
    </location>
</feature>
<organism evidence="4 5">
    <name type="scientific">Owenia fusiformis</name>
    <name type="common">Polychaete worm</name>
    <dbReference type="NCBI Taxonomy" id="6347"/>
    <lineage>
        <taxon>Eukaryota</taxon>
        <taxon>Metazoa</taxon>
        <taxon>Spiralia</taxon>
        <taxon>Lophotrochozoa</taxon>
        <taxon>Annelida</taxon>
        <taxon>Polychaeta</taxon>
        <taxon>Sedentaria</taxon>
        <taxon>Canalipalpata</taxon>
        <taxon>Sabellida</taxon>
        <taxon>Oweniida</taxon>
        <taxon>Oweniidae</taxon>
        <taxon>Owenia</taxon>
    </lineage>
</organism>
<sequence length="447" mass="49631">YKYIYVNVPLNWNCTDWLYARFEHDIELDADNQLLRVIRHDGKELIRPENAWMTWHIEDSLFGHLFDHCPWSLDKLFHNYTFIVGPLNKYDPKVNESITSIEAKLPIYGKQYISTIVATDEDGDGIKFSFLEHSDYFQIDSNSGVITAVQNIDSLIGKQTIHVGVEDDGIPSRKSISVIDVIFETADITTNEMTSHHTAETTTATVHIEYTTVTSATNTITKATPLDNTVNPTSGIIHTARTPILSSTDGTTNMRTGYTAETTDRIIHTEGTPMISATDGTTNATRTGQMTETTDEKIQTDQTATDIHRNATATTIPWSTLEDTYTTTPSTTTSMKPIVTSWSSTPSNNSGLLSLLLKLDMLWKAVFSDGNASETSSLTDSILRLLNDAFQGVPNFLKVIIDNLRPGSVIVKLGVILTEKADNKTANQTCDVLKKYLETVNYTIVGE</sequence>
<dbReference type="AlphaFoldDB" id="A0A8S4NKJ2"/>
<dbReference type="Proteomes" id="UP000749559">
    <property type="component" value="Unassembled WGS sequence"/>
</dbReference>
<comment type="caution">
    <text evidence="4">The sequence shown here is derived from an EMBL/GenBank/DDBJ whole genome shotgun (WGS) entry which is preliminary data.</text>
</comment>
<evidence type="ECO:0000256" key="1">
    <source>
        <dbReference type="PROSITE-ProRule" id="PRU00043"/>
    </source>
</evidence>
<evidence type="ECO:0000256" key="2">
    <source>
        <dbReference type="SAM" id="MobiDB-lite"/>
    </source>
</evidence>
<feature type="compositionally biased region" description="Polar residues" evidence="2">
    <location>
        <begin position="278"/>
        <end position="292"/>
    </location>
</feature>
<dbReference type="InterPro" id="IPR002126">
    <property type="entry name" value="Cadherin-like_dom"/>
</dbReference>
<protein>
    <recommendedName>
        <fullName evidence="3">Cadherin domain-containing protein</fullName>
    </recommendedName>
</protein>
<dbReference type="CDD" id="cd11304">
    <property type="entry name" value="Cadherin_repeat"/>
    <property type="match status" value="1"/>
</dbReference>
<gene>
    <name evidence="4" type="ORF">OFUS_LOCUS7517</name>
</gene>
<evidence type="ECO:0000313" key="5">
    <source>
        <dbReference type="Proteomes" id="UP000749559"/>
    </source>
</evidence>
<reference evidence="4" key="1">
    <citation type="submission" date="2022-03" db="EMBL/GenBank/DDBJ databases">
        <authorList>
            <person name="Martin C."/>
        </authorList>
    </citation>
    <scope>NUCLEOTIDE SEQUENCE</scope>
</reference>
<keyword evidence="5" id="KW-1185">Reference proteome</keyword>
<dbReference type="SUPFAM" id="SSF49313">
    <property type="entry name" value="Cadherin-like"/>
    <property type="match status" value="1"/>
</dbReference>
<dbReference type="Gene3D" id="2.60.40.60">
    <property type="entry name" value="Cadherins"/>
    <property type="match status" value="1"/>
</dbReference>
<evidence type="ECO:0000313" key="4">
    <source>
        <dbReference type="EMBL" id="CAH1780882.1"/>
    </source>
</evidence>
<name>A0A8S4NKJ2_OWEFU</name>
<dbReference type="EMBL" id="CAIIXF020000004">
    <property type="protein sequence ID" value="CAH1780882.1"/>
    <property type="molecule type" value="Genomic_DNA"/>
</dbReference>
<proteinExistence type="predicted"/>